<protein>
    <submittedName>
        <fullName evidence="4">Class II histone deacetylase</fullName>
    </submittedName>
</protein>
<keyword evidence="5" id="KW-1185">Reference proteome</keyword>
<dbReference type="Pfam" id="PF00850">
    <property type="entry name" value="Hist_deacetyl"/>
    <property type="match status" value="1"/>
</dbReference>
<feature type="domain" description="Histone deacetylase" evidence="3">
    <location>
        <begin position="46"/>
        <end position="324"/>
    </location>
</feature>
<dbReference type="InterPro" id="IPR037138">
    <property type="entry name" value="His_deacetylse_dom_sf"/>
</dbReference>
<gene>
    <name evidence="4" type="ORF">G7Y31_09545</name>
</gene>
<evidence type="ECO:0000313" key="5">
    <source>
        <dbReference type="Proteomes" id="UP000594681"/>
    </source>
</evidence>
<dbReference type="InterPro" id="IPR000286">
    <property type="entry name" value="HDACs"/>
</dbReference>
<dbReference type="GO" id="GO:0040029">
    <property type="term" value="P:epigenetic regulation of gene expression"/>
    <property type="evidence" value="ECO:0007669"/>
    <property type="project" value="TreeGrafter"/>
</dbReference>
<dbReference type="PRINTS" id="PR01270">
    <property type="entry name" value="HDASUPER"/>
</dbReference>
<organism evidence="4 5">
    <name type="scientific">Corynebacterium lizhenjunii</name>
    <dbReference type="NCBI Taxonomy" id="2709394"/>
    <lineage>
        <taxon>Bacteria</taxon>
        <taxon>Bacillati</taxon>
        <taxon>Actinomycetota</taxon>
        <taxon>Actinomycetes</taxon>
        <taxon>Mycobacteriales</taxon>
        <taxon>Corynebacteriaceae</taxon>
        <taxon>Corynebacterium</taxon>
    </lineage>
</organism>
<dbReference type="Gene3D" id="3.40.800.20">
    <property type="entry name" value="Histone deacetylase domain"/>
    <property type="match status" value="1"/>
</dbReference>
<dbReference type="RefSeq" id="WP_165010065.1">
    <property type="nucleotide sequence ID" value="NZ_JAAKDQ010000002.1"/>
</dbReference>
<dbReference type="PANTHER" id="PTHR10625:SF31">
    <property type="entry name" value="HISTONE DEACETYLASE DOMAIN-CONTAINING PROTEIN"/>
    <property type="match status" value="1"/>
</dbReference>
<reference evidence="4 5" key="1">
    <citation type="submission" date="2020-11" db="EMBL/GenBank/DDBJ databases">
        <title>Corynebacterium sp. ZJ-599.</title>
        <authorList>
            <person name="Zhou J."/>
        </authorList>
    </citation>
    <scope>NUCLEOTIDE SEQUENCE [LARGE SCALE GENOMIC DNA]</scope>
    <source>
        <strain evidence="4 5">ZJ-599</strain>
    </source>
</reference>
<feature type="region of interest" description="Disordered" evidence="2">
    <location>
        <begin position="26"/>
        <end position="49"/>
    </location>
</feature>
<dbReference type="AlphaFoldDB" id="A0A7T0KDG9"/>
<dbReference type="Proteomes" id="UP000594681">
    <property type="component" value="Chromosome"/>
</dbReference>
<evidence type="ECO:0000256" key="2">
    <source>
        <dbReference type="SAM" id="MobiDB-lite"/>
    </source>
</evidence>
<comment type="similarity">
    <text evidence="1">Belongs to the histone deacetylase family.</text>
</comment>
<dbReference type="SUPFAM" id="SSF52768">
    <property type="entry name" value="Arginase/deacetylase"/>
    <property type="match status" value="1"/>
</dbReference>
<dbReference type="PANTHER" id="PTHR10625">
    <property type="entry name" value="HISTONE DEACETYLASE HDAC1-RELATED"/>
    <property type="match status" value="1"/>
</dbReference>
<evidence type="ECO:0000256" key="1">
    <source>
        <dbReference type="ARBA" id="ARBA00005947"/>
    </source>
</evidence>
<dbReference type="CDD" id="cd09996">
    <property type="entry name" value="HDAC_classII_1"/>
    <property type="match status" value="1"/>
</dbReference>
<evidence type="ECO:0000259" key="3">
    <source>
        <dbReference type="Pfam" id="PF00850"/>
    </source>
</evidence>
<dbReference type="GO" id="GO:0005737">
    <property type="term" value="C:cytoplasm"/>
    <property type="evidence" value="ECO:0007669"/>
    <property type="project" value="TreeGrafter"/>
</dbReference>
<evidence type="ECO:0000313" key="4">
    <source>
        <dbReference type="EMBL" id="QPK78773.1"/>
    </source>
</evidence>
<dbReference type="EMBL" id="CP064954">
    <property type="protein sequence ID" value="QPK78773.1"/>
    <property type="molecule type" value="Genomic_DNA"/>
</dbReference>
<dbReference type="GO" id="GO:0004407">
    <property type="term" value="F:histone deacetylase activity"/>
    <property type="evidence" value="ECO:0007669"/>
    <property type="project" value="TreeGrafter"/>
</dbReference>
<proteinExistence type="inferred from homology"/>
<name>A0A7T0KDG9_9CORY</name>
<dbReference type="KEGG" id="cliz:G7Y31_09545"/>
<dbReference type="InterPro" id="IPR023696">
    <property type="entry name" value="Ureohydrolase_dom_sf"/>
</dbReference>
<accession>A0A7T0KDG9</accession>
<sequence>MVKNSDGHKRVGYLWDTLYGWHDTGTGGNEPADPARGLQPVNRHYSSPEPKRRLHELIQVSQLRGHLVQLAAKPATRLQVSRVHSEGHIDNMLKQSQLPKGGDCGDGGSPFGKGGAGIALLSSGGAIESVRAVLDGEVDQAYALINPPGHHAERDRGLGFCLFNNASVAAAYALQERGLNRVAIVDWDVHHGNGTQDIWWEDRDVLTISLHQDRNFPVNSGFVYERGAGRGEGYNLNIPLPPGSGDLVYTTALREIVAPALAKFKPELIIVSSGYDAAMMDPLGRMMVTMDGYKQMTKIVLDAAKELCNGQLVVVQEGGYCQYYVPFCGLGVMEVLTEQDSGFKDEYLDIVEGQVRVHYTQEQLDYLRDAYASHFGNRSAALEELVADTWAGKR</sequence>
<dbReference type="InterPro" id="IPR023801">
    <property type="entry name" value="His_deacetylse_dom"/>
</dbReference>